<feature type="binding site" evidence="8">
    <location>
        <position position="160"/>
    </location>
    <ligand>
        <name>Zn(2+)</name>
        <dbReference type="ChEBI" id="CHEBI:29105"/>
        <label>1</label>
    </ligand>
</feature>
<keyword evidence="3 8" id="KW-0863">Zinc-finger</keyword>
<comment type="subunit">
    <text evidence="8">Homodimer.</text>
</comment>
<comment type="domain">
    <text evidence="8">The J domain is necessary and sufficient to stimulate DnaK ATPase activity. Zinc center 1 plays an important role in the autonomous, DnaK-independent chaperone activity of DnaJ. Zinc center 2 is essential for interaction with DnaK and for DnaJ activity.</text>
</comment>
<dbReference type="Pfam" id="PF01556">
    <property type="entry name" value="DnaJ_C"/>
    <property type="match status" value="1"/>
</dbReference>
<feature type="domain" description="J" evidence="10">
    <location>
        <begin position="4"/>
        <end position="66"/>
    </location>
</feature>
<evidence type="ECO:0000256" key="4">
    <source>
        <dbReference type="ARBA" id="ARBA00022833"/>
    </source>
</evidence>
<comment type="cofactor">
    <cofactor evidence="8">
        <name>Zn(2+)</name>
        <dbReference type="ChEBI" id="CHEBI:29105"/>
    </cofactor>
    <text evidence="8">Binds 2 Zn(2+) ions per monomer.</text>
</comment>
<dbReference type="PROSITE" id="PS50076">
    <property type="entry name" value="DNAJ_2"/>
    <property type="match status" value="1"/>
</dbReference>
<feature type="binding site" evidence="8">
    <location>
        <position position="214"/>
    </location>
    <ligand>
        <name>Zn(2+)</name>
        <dbReference type="ChEBI" id="CHEBI:29105"/>
        <label>1</label>
    </ligand>
</feature>
<dbReference type="Proteomes" id="UP000229362">
    <property type="component" value="Unassembled WGS sequence"/>
</dbReference>
<dbReference type="GO" id="GO:0008270">
    <property type="term" value="F:zinc ion binding"/>
    <property type="evidence" value="ECO:0007669"/>
    <property type="project" value="UniProtKB-UniRule"/>
</dbReference>
<comment type="similarity">
    <text evidence="6 8">Belongs to the DnaJ family.</text>
</comment>
<evidence type="ECO:0000256" key="9">
    <source>
        <dbReference type="PROSITE-ProRule" id="PRU00546"/>
    </source>
</evidence>
<proteinExistence type="inferred from homology"/>
<feature type="domain" description="CR-type" evidence="11">
    <location>
        <begin position="144"/>
        <end position="226"/>
    </location>
</feature>
<dbReference type="GO" id="GO:0005524">
    <property type="term" value="F:ATP binding"/>
    <property type="evidence" value="ECO:0007669"/>
    <property type="project" value="InterPro"/>
</dbReference>
<dbReference type="NCBIfam" id="NF008035">
    <property type="entry name" value="PRK10767.1"/>
    <property type="match status" value="1"/>
</dbReference>
<dbReference type="Pfam" id="PF00226">
    <property type="entry name" value="DnaJ"/>
    <property type="match status" value="1"/>
</dbReference>
<dbReference type="EMBL" id="PFBZ01000224">
    <property type="protein sequence ID" value="PIT86058.1"/>
    <property type="molecule type" value="Genomic_DNA"/>
</dbReference>
<dbReference type="CDD" id="cd06257">
    <property type="entry name" value="DnaJ"/>
    <property type="match status" value="1"/>
</dbReference>
<comment type="function">
    <text evidence="8">Participates actively in the response to hyperosmotic and heat shock by preventing the aggregation of stress-denatured proteins and by disaggregating proteins, also in an autonomous, DnaK-independent fashion. Unfolded proteins bind initially to DnaJ; upon interaction with the DnaJ-bound protein, DnaK hydrolyzes its bound ATP, resulting in the formation of a stable complex. GrpE releases ADP from DnaK; ATP binding to DnaK triggers the release of the substrate protein, thus completing the reaction cycle. Several rounds of ATP-dependent interactions between DnaJ, DnaK and GrpE are required for fully efficient folding. Also involved, together with DnaK and GrpE, in the DNA replication of plasmids through activation of initiation proteins.</text>
</comment>
<dbReference type="InterPro" id="IPR012724">
    <property type="entry name" value="DnaJ"/>
</dbReference>
<dbReference type="NCBIfam" id="TIGR02349">
    <property type="entry name" value="DnaJ_bact"/>
    <property type="match status" value="1"/>
</dbReference>
<keyword evidence="5 8" id="KW-0143">Chaperone</keyword>
<feature type="repeat" description="CXXCXGXG motif" evidence="8">
    <location>
        <begin position="200"/>
        <end position="207"/>
    </location>
</feature>
<dbReference type="InterPro" id="IPR002939">
    <property type="entry name" value="DnaJ_C"/>
</dbReference>
<dbReference type="AlphaFoldDB" id="A0A2M6VZZ4"/>
<evidence type="ECO:0000256" key="8">
    <source>
        <dbReference type="HAMAP-Rule" id="MF_01152"/>
    </source>
</evidence>
<dbReference type="CDD" id="cd10747">
    <property type="entry name" value="DnaJ_C"/>
    <property type="match status" value="1"/>
</dbReference>
<dbReference type="SUPFAM" id="SSF46565">
    <property type="entry name" value="Chaperone J-domain"/>
    <property type="match status" value="1"/>
</dbReference>
<evidence type="ECO:0000256" key="6">
    <source>
        <dbReference type="ARBA" id="ARBA00061004"/>
    </source>
</evidence>
<dbReference type="SMART" id="SM00271">
    <property type="entry name" value="DnaJ"/>
    <property type="match status" value="1"/>
</dbReference>
<dbReference type="Pfam" id="PF00684">
    <property type="entry name" value="DnaJ_CXXCXGXG"/>
    <property type="match status" value="1"/>
</dbReference>
<evidence type="ECO:0000256" key="2">
    <source>
        <dbReference type="ARBA" id="ARBA00022737"/>
    </source>
</evidence>
<dbReference type="InterPro" id="IPR036410">
    <property type="entry name" value="HSP_DnaJ_Cys-rich_dom_sf"/>
</dbReference>
<feature type="binding site" evidence="8">
    <location>
        <position position="157"/>
    </location>
    <ligand>
        <name>Zn(2+)</name>
        <dbReference type="ChEBI" id="CHEBI:29105"/>
        <label>1</label>
    </ligand>
</feature>
<dbReference type="InterPro" id="IPR008971">
    <property type="entry name" value="HSP40/DnaJ_pept-bd"/>
</dbReference>
<dbReference type="PRINTS" id="PR00625">
    <property type="entry name" value="JDOMAIN"/>
</dbReference>
<evidence type="ECO:0000313" key="12">
    <source>
        <dbReference type="EMBL" id="PIT86058.1"/>
    </source>
</evidence>
<dbReference type="PANTHER" id="PTHR43096">
    <property type="entry name" value="DNAJ HOMOLOG 1, MITOCHONDRIAL-RELATED"/>
    <property type="match status" value="1"/>
</dbReference>
<dbReference type="GO" id="GO:0006260">
    <property type="term" value="P:DNA replication"/>
    <property type="evidence" value="ECO:0007669"/>
    <property type="project" value="UniProtKB-KW"/>
</dbReference>
<comment type="subcellular location">
    <subcellularLocation>
        <location evidence="8">Cytoplasm</location>
    </subcellularLocation>
</comment>
<feature type="zinc finger region" description="CR-type" evidence="9">
    <location>
        <begin position="144"/>
        <end position="226"/>
    </location>
</feature>
<dbReference type="GO" id="GO:0051082">
    <property type="term" value="F:unfolded protein binding"/>
    <property type="evidence" value="ECO:0007669"/>
    <property type="project" value="UniProtKB-UniRule"/>
</dbReference>
<evidence type="ECO:0000313" key="13">
    <source>
        <dbReference type="Proteomes" id="UP000229362"/>
    </source>
</evidence>
<evidence type="ECO:0000256" key="7">
    <source>
        <dbReference type="ARBA" id="ARBA00067609"/>
    </source>
</evidence>
<dbReference type="PROSITE" id="PS51188">
    <property type="entry name" value="ZF_CR"/>
    <property type="match status" value="1"/>
</dbReference>
<dbReference type="Gene3D" id="1.10.287.110">
    <property type="entry name" value="DnaJ domain"/>
    <property type="match status" value="1"/>
</dbReference>
<dbReference type="SUPFAM" id="SSF57938">
    <property type="entry name" value="DnaJ/Hsp40 cysteine-rich domain"/>
    <property type="match status" value="1"/>
</dbReference>
<evidence type="ECO:0000256" key="5">
    <source>
        <dbReference type="ARBA" id="ARBA00023186"/>
    </source>
</evidence>
<dbReference type="InterPro" id="IPR036869">
    <property type="entry name" value="J_dom_sf"/>
</dbReference>
<feature type="binding site" evidence="8">
    <location>
        <position position="174"/>
    </location>
    <ligand>
        <name>Zn(2+)</name>
        <dbReference type="ChEBI" id="CHEBI:29105"/>
        <label>2</label>
    </ligand>
</feature>
<dbReference type="InterPro" id="IPR001305">
    <property type="entry name" value="HSP_DnaJ_Cys-rich_dom"/>
</dbReference>
<protein>
    <recommendedName>
        <fullName evidence="7 8">Chaperone protein DnaJ</fullName>
    </recommendedName>
</protein>
<dbReference type="SUPFAM" id="SSF49493">
    <property type="entry name" value="HSP40/DnaJ peptide-binding domain"/>
    <property type="match status" value="2"/>
</dbReference>
<evidence type="ECO:0000259" key="10">
    <source>
        <dbReference type="PROSITE" id="PS50076"/>
    </source>
</evidence>
<reference evidence="13" key="1">
    <citation type="submission" date="2017-09" db="EMBL/GenBank/DDBJ databases">
        <title>Depth-based differentiation of microbial function through sediment-hosted aquifers and enrichment of novel symbionts in the deep terrestrial subsurface.</title>
        <authorList>
            <person name="Probst A.J."/>
            <person name="Ladd B."/>
            <person name="Jarett J.K."/>
            <person name="Geller-Mcgrath D.E."/>
            <person name="Sieber C.M.K."/>
            <person name="Emerson J.B."/>
            <person name="Anantharaman K."/>
            <person name="Thomas B.C."/>
            <person name="Malmstrom R."/>
            <person name="Stieglmeier M."/>
            <person name="Klingl A."/>
            <person name="Woyke T."/>
            <person name="Ryan C.M."/>
            <person name="Banfield J.F."/>
        </authorList>
    </citation>
    <scope>NUCLEOTIDE SEQUENCE [LARGE SCALE GENOMIC DNA]</scope>
</reference>
<feature type="repeat" description="CXXCXGXG motif" evidence="8">
    <location>
        <begin position="157"/>
        <end position="164"/>
    </location>
</feature>
<feature type="binding site" evidence="8">
    <location>
        <position position="203"/>
    </location>
    <ligand>
        <name>Zn(2+)</name>
        <dbReference type="ChEBI" id="CHEBI:29105"/>
        <label>2</label>
    </ligand>
</feature>
<gene>
    <name evidence="8 12" type="primary">dnaJ</name>
    <name evidence="12" type="ORF">COU33_05230</name>
</gene>
<dbReference type="InterPro" id="IPR001623">
    <property type="entry name" value="DnaJ_domain"/>
</dbReference>
<dbReference type="PANTHER" id="PTHR43096:SF52">
    <property type="entry name" value="DNAJ HOMOLOG 1, MITOCHONDRIAL-RELATED"/>
    <property type="match status" value="1"/>
</dbReference>
<feature type="binding site" evidence="8">
    <location>
        <position position="200"/>
    </location>
    <ligand>
        <name>Zn(2+)</name>
        <dbReference type="ChEBI" id="CHEBI:29105"/>
        <label>2</label>
    </ligand>
</feature>
<dbReference type="Gene3D" id="2.60.260.20">
    <property type="entry name" value="Urease metallochaperone UreE, N-terminal domain"/>
    <property type="match status" value="2"/>
</dbReference>
<dbReference type="FunFam" id="2.10.230.10:FF:000002">
    <property type="entry name" value="Molecular chaperone DnaJ"/>
    <property type="match status" value="1"/>
</dbReference>
<keyword evidence="8" id="KW-0346">Stress response</keyword>
<keyword evidence="8" id="KW-0963">Cytoplasm</keyword>
<dbReference type="GO" id="GO:0031072">
    <property type="term" value="F:heat shock protein binding"/>
    <property type="evidence" value="ECO:0007669"/>
    <property type="project" value="InterPro"/>
</dbReference>
<dbReference type="HAMAP" id="MF_01152">
    <property type="entry name" value="DnaJ"/>
    <property type="match status" value="1"/>
</dbReference>
<organism evidence="12 13">
    <name type="scientific">Candidatus Magasanikbacteria bacterium CG10_big_fil_rev_8_21_14_0_10_43_6</name>
    <dbReference type="NCBI Taxonomy" id="1974650"/>
    <lineage>
        <taxon>Bacteria</taxon>
        <taxon>Candidatus Magasanikiibacteriota</taxon>
    </lineage>
</organism>
<dbReference type="Gene3D" id="2.10.230.10">
    <property type="entry name" value="Heat shock protein DnaJ, cysteine-rich domain"/>
    <property type="match status" value="1"/>
</dbReference>
<keyword evidence="1 8" id="KW-0479">Metal-binding</keyword>
<dbReference type="GO" id="GO:0009408">
    <property type="term" value="P:response to heat"/>
    <property type="evidence" value="ECO:0007669"/>
    <property type="project" value="InterPro"/>
</dbReference>
<feature type="repeat" description="CXXCXGXG motif" evidence="8">
    <location>
        <begin position="174"/>
        <end position="181"/>
    </location>
</feature>
<dbReference type="GO" id="GO:0005737">
    <property type="term" value="C:cytoplasm"/>
    <property type="evidence" value="ECO:0007669"/>
    <property type="project" value="UniProtKB-SubCell"/>
</dbReference>
<keyword evidence="4 8" id="KW-0862">Zinc</keyword>
<feature type="binding site" evidence="8">
    <location>
        <position position="177"/>
    </location>
    <ligand>
        <name>Zn(2+)</name>
        <dbReference type="ChEBI" id="CHEBI:29105"/>
        <label>2</label>
    </ligand>
</feature>
<dbReference type="FunFam" id="2.60.260.20:FF:000005">
    <property type="entry name" value="Chaperone protein dnaJ 1, mitochondrial"/>
    <property type="match status" value="1"/>
</dbReference>
<comment type="caution">
    <text evidence="12">The sequence shown here is derived from an EMBL/GenBank/DDBJ whole genome shotgun (WGS) entry which is preliminary data.</text>
</comment>
<keyword evidence="8" id="KW-0235">DNA replication</keyword>
<accession>A0A2M6VZZ4</accession>
<keyword evidence="2 8" id="KW-0677">Repeat</keyword>
<dbReference type="GO" id="GO:0042026">
    <property type="term" value="P:protein refolding"/>
    <property type="evidence" value="ECO:0007669"/>
    <property type="project" value="TreeGrafter"/>
</dbReference>
<evidence type="ECO:0000256" key="3">
    <source>
        <dbReference type="ARBA" id="ARBA00022771"/>
    </source>
</evidence>
<evidence type="ECO:0000256" key="1">
    <source>
        <dbReference type="ARBA" id="ARBA00022723"/>
    </source>
</evidence>
<feature type="binding site" evidence="8">
    <location>
        <position position="217"/>
    </location>
    <ligand>
        <name>Zn(2+)</name>
        <dbReference type="ChEBI" id="CHEBI:29105"/>
        <label>1</label>
    </ligand>
</feature>
<evidence type="ECO:0000259" key="11">
    <source>
        <dbReference type="PROSITE" id="PS51188"/>
    </source>
</evidence>
<feature type="repeat" description="CXXCXGXG motif" evidence="8">
    <location>
        <begin position="214"/>
        <end position="221"/>
    </location>
</feature>
<sequence length="365" mass="39328">MSKDYYKVLGVEKSATQDEIKKAFRKKAHKYHPDKQTGDEEKFKEVNEAYQVVGDEEKRAKYDQFGSGFEQQGGFGGGMNWEDVMRASRGQGGFGGANFNGVDLGDIFGEMFGFGGGRSQGRGTARGRDIQVDVEIGFEDAAFGVDKEVTLTKQNPCDVCAGTGAEPGSDQKTCGTCNGQGQVRKVQRTILGNMQGVATCDTCAGKGKITEKECKHCSGRGAQKTQSTLNVKIPAGIHDGASIRLTGKGEFPGSAGVAGDLYIQVHVKGHKEFVRENNDIFTETTITYPQAVLGDTIEINTLDGGKNLVIPPGTQSHQQIRLRGLGVPFLQSSGRGDHYVKVIVDVPKKANKKVKKALEELAELL</sequence>
<name>A0A2M6VZZ4_9BACT</name>